<evidence type="ECO:0000313" key="5">
    <source>
        <dbReference type="EMBL" id="EOM77993.1"/>
    </source>
</evidence>
<dbReference type="SUPFAM" id="SSF52218">
    <property type="entry name" value="Flavoproteins"/>
    <property type="match status" value="1"/>
</dbReference>
<evidence type="ECO:0000256" key="2">
    <source>
        <dbReference type="ARBA" id="ARBA00022643"/>
    </source>
</evidence>
<feature type="domain" description="NADPH-dependent FMN reductase-like" evidence="4">
    <location>
        <begin position="9"/>
        <end position="158"/>
    </location>
</feature>
<name>R7WRP8_9NOCA</name>
<dbReference type="InterPro" id="IPR023932">
    <property type="entry name" value="CE1759_FMN_reduct"/>
</dbReference>
<comment type="caution">
    <text evidence="5">The sequence shown here is derived from an EMBL/GenBank/DDBJ whole genome shotgun (WGS) entry which is preliminary data.</text>
</comment>
<evidence type="ECO:0000256" key="1">
    <source>
        <dbReference type="ARBA" id="ARBA00022630"/>
    </source>
</evidence>
<dbReference type="RefSeq" id="WP_010836740.1">
    <property type="nucleotide sequence ID" value="NZ_APMY01000020.1"/>
</dbReference>
<reference evidence="5 6" key="1">
    <citation type="journal article" date="2013" name="Genome Announc.">
        <title>Draft Genome Sequence of Rhodococcus rhodnii Strain LMG5362, a Symbiont of Rhodnius prolixus (Hemiptera, Reduviidae, Triatominae), the Principle Vector of Trypanosoma cruzi.</title>
        <authorList>
            <person name="Pachebat J.A."/>
            <person name="van Keulen G."/>
            <person name="Whitten M.M."/>
            <person name="Girdwood S."/>
            <person name="Del Sol R."/>
            <person name="Dyson P.J."/>
            <person name="Facey P.D."/>
        </authorList>
    </citation>
    <scope>NUCLEOTIDE SEQUENCE [LARGE SCALE GENOMIC DNA]</scope>
    <source>
        <strain evidence="5 6">LMG 5362</strain>
    </source>
</reference>
<accession>R7WRP8</accession>
<dbReference type="InterPro" id="IPR051814">
    <property type="entry name" value="NAD(P)H-dep_FMN_reductase"/>
</dbReference>
<protein>
    <recommendedName>
        <fullName evidence="4">NADPH-dependent FMN reductase-like domain-containing protein</fullName>
    </recommendedName>
</protein>
<dbReference type="eggNOG" id="COG0431">
    <property type="taxonomic scope" value="Bacteria"/>
</dbReference>
<keyword evidence="1" id="KW-0285">Flavoprotein</keyword>
<dbReference type="Pfam" id="PF03358">
    <property type="entry name" value="FMN_red"/>
    <property type="match status" value="1"/>
</dbReference>
<organism evidence="5 6">
    <name type="scientific">Rhodococcus rhodnii LMG 5362</name>
    <dbReference type="NCBI Taxonomy" id="1273125"/>
    <lineage>
        <taxon>Bacteria</taxon>
        <taxon>Bacillati</taxon>
        <taxon>Actinomycetota</taxon>
        <taxon>Actinomycetes</taxon>
        <taxon>Mycobacteriales</taxon>
        <taxon>Nocardiaceae</taxon>
        <taxon>Rhodococcus</taxon>
    </lineage>
</organism>
<proteinExistence type="predicted"/>
<keyword evidence="6" id="KW-1185">Reference proteome</keyword>
<dbReference type="Gene3D" id="3.40.50.360">
    <property type="match status" value="1"/>
</dbReference>
<evidence type="ECO:0000259" key="4">
    <source>
        <dbReference type="Pfam" id="PF03358"/>
    </source>
</evidence>
<dbReference type="GO" id="GO:0016491">
    <property type="term" value="F:oxidoreductase activity"/>
    <property type="evidence" value="ECO:0007669"/>
    <property type="project" value="UniProtKB-KW"/>
</dbReference>
<sequence length="226" mass="23614">MTESRTVDLVVVNAGTSDPSSSRMLGDRIARKTAEFVTSGETQARVHVVELRALASEIASAIVSGIPGEKLQDAIDLLARADGVVLTTPVYKAGVSGLFKSFVDVLDNDLLIAKPVALAATAGTARHALVPDDQMRPLMAYMRALAVPTSVFAAPEDWGAPELSARIERVAGELAALVTAGVHESIRERSWGSYQHTFGSNAAAPDGDGIDLDTDMMRLAAGGGAT</sequence>
<evidence type="ECO:0000256" key="3">
    <source>
        <dbReference type="ARBA" id="ARBA00023002"/>
    </source>
</evidence>
<dbReference type="PANTHER" id="PTHR43408">
    <property type="entry name" value="FMN REDUCTASE (NADPH)"/>
    <property type="match status" value="1"/>
</dbReference>
<dbReference type="InterPro" id="IPR029039">
    <property type="entry name" value="Flavoprotein-like_sf"/>
</dbReference>
<keyword evidence="2" id="KW-0288">FMN</keyword>
<keyword evidence="3" id="KW-0560">Oxidoreductase</keyword>
<dbReference type="EMBL" id="APMY01000020">
    <property type="protein sequence ID" value="EOM77993.1"/>
    <property type="molecule type" value="Genomic_DNA"/>
</dbReference>
<dbReference type="Proteomes" id="UP000013525">
    <property type="component" value="Unassembled WGS sequence"/>
</dbReference>
<dbReference type="AlphaFoldDB" id="R7WRP8"/>
<dbReference type="NCBIfam" id="TIGR04037">
    <property type="entry name" value="LLM_duo_CE1759"/>
    <property type="match status" value="1"/>
</dbReference>
<dbReference type="PANTHER" id="PTHR43408:SF2">
    <property type="entry name" value="FMN REDUCTASE (NADPH)"/>
    <property type="match status" value="1"/>
</dbReference>
<dbReference type="PATRIC" id="fig|1273125.3.peg.644"/>
<gene>
    <name evidence="5" type="ORF">Rrhod_0667</name>
</gene>
<dbReference type="InterPro" id="IPR005025">
    <property type="entry name" value="FMN_Rdtase-like_dom"/>
</dbReference>
<evidence type="ECO:0000313" key="6">
    <source>
        <dbReference type="Proteomes" id="UP000013525"/>
    </source>
</evidence>